<comment type="caution">
    <text evidence="1">The sequence shown here is derived from an EMBL/GenBank/DDBJ whole genome shotgun (WGS) entry which is preliminary data.</text>
</comment>
<keyword evidence="2" id="KW-1185">Reference proteome</keyword>
<accession>A0ACB8RC71</accession>
<evidence type="ECO:0000313" key="1">
    <source>
        <dbReference type="EMBL" id="KAI0041206.1"/>
    </source>
</evidence>
<reference evidence="1" key="1">
    <citation type="submission" date="2021-02" db="EMBL/GenBank/DDBJ databases">
        <authorList>
            <consortium name="DOE Joint Genome Institute"/>
            <person name="Ahrendt S."/>
            <person name="Looney B.P."/>
            <person name="Miyauchi S."/>
            <person name="Morin E."/>
            <person name="Drula E."/>
            <person name="Courty P.E."/>
            <person name="Chicoki N."/>
            <person name="Fauchery L."/>
            <person name="Kohler A."/>
            <person name="Kuo A."/>
            <person name="Labutti K."/>
            <person name="Pangilinan J."/>
            <person name="Lipzen A."/>
            <person name="Riley R."/>
            <person name="Andreopoulos W."/>
            <person name="He G."/>
            <person name="Johnson J."/>
            <person name="Barry K.W."/>
            <person name="Grigoriev I.V."/>
            <person name="Nagy L."/>
            <person name="Hibbett D."/>
            <person name="Henrissat B."/>
            <person name="Matheny P.B."/>
            <person name="Labbe J."/>
            <person name="Martin F."/>
        </authorList>
    </citation>
    <scope>NUCLEOTIDE SEQUENCE</scope>
    <source>
        <strain evidence="1">FP105234-sp</strain>
    </source>
</reference>
<organism evidence="1 2">
    <name type="scientific">Auriscalpium vulgare</name>
    <dbReference type="NCBI Taxonomy" id="40419"/>
    <lineage>
        <taxon>Eukaryota</taxon>
        <taxon>Fungi</taxon>
        <taxon>Dikarya</taxon>
        <taxon>Basidiomycota</taxon>
        <taxon>Agaricomycotina</taxon>
        <taxon>Agaricomycetes</taxon>
        <taxon>Russulales</taxon>
        <taxon>Auriscalpiaceae</taxon>
        <taxon>Auriscalpium</taxon>
    </lineage>
</organism>
<evidence type="ECO:0000313" key="2">
    <source>
        <dbReference type="Proteomes" id="UP000814033"/>
    </source>
</evidence>
<dbReference type="Proteomes" id="UP000814033">
    <property type="component" value="Unassembled WGS sequence"/>
</dbReference>
<gene>
    <name evidence="1" type="ORF">FA95DRAFT_1565599</name>
</gene>
<name>A0ACB8RC71_9AGAM</name>
<dbReference type="EMBL" id="MU276137">
    <property type="protein sequence ID" value="KAI0041206.1"/>
    <property type="molecule type" value="Genomic_DNA"/>
</dbReference>
<protein>
    <submittedName>
        <fullName evidence="1">Uncharacterized protein</fullName>
    </submittedName>
</protein>
<feature type="non-terminal residue" evidence="1">
    <location>
        <position position="1"/>
    </location>
</feature>
<reference evidence="1" key="2">
    <citation type="journal article" date="2022" name="New Phytol.">
        <title>Evolutionary transition to the ectomycorrhizal habit in the genomes of a hyperdiverse lineage of mushroom-forming fungi.</title>
        <authorList>
            <person name="Looney B."/>
            <person name="Miyauchi S."/>
            <person name="Morin E."/>
            <person name="Drula E."/>
            <person name="Courty P.E."/>
            <person name="Kohler A."/>
            <person name="Kuo A."/>
            <person name="LaButti K."/>
            <person name="Pangilinan J."/>
            <person name="Lipzen A."/>
            <person name="Riley R."/>
            <person name="Andreopoulos W."/>
            <person name="He G."/>
            <person name="Johnson J."/>
            <person name="Nolan M."/>
            <person name="Tritt A."/>
            <person name="Barry K.W."/>
            <person name="Grigoriev I.V."/>
            <person name="Nagy L.G."/>
            <person name="Hibbett D."/>
            <person name="Henrissat B."/>
            <person name="Matheny P.B."/>
            <person name="Labbe J."/>
            <person name="Martin F.M."/>
        </authorList>
    </citation>
    <scope>NUCLEOTIDE SEQUENCE</scope>
    <source>
        <strain evidence="1">FP105234-sp</strain>
    </source>
</reference>
<sequence>SALHSAPRNYPVLFNSVTVASVSAAARRGAYGALRVRLPAPAPSSGSLSRSAEPCPSSDRCTLPAVPVTSQPIGRENHLPLSCAPSIPVSGAGPVSAYEILHSETAPTYATHTPGFLPRAYTLPASSRRSDSYGKTLTCRGSTYRSGRRRVYCYVRARWQSAPPRSTQQLPFTLDIAHLLQGHTGYRMLAIA</sequence>
<proteinExistence type="predicted"/>